<sequence>MSRWTGSWLPGSGDEVSAQRWPGERMGLPERGEGSVASGGVRFLALVVDLVLASLATSIAIPFDFDDPAAMWTRNLWAGAVWLLITVAGVGLAGFTPGKALLGMRVVRIDGQPIVGPVRALGRAVLTGILVPAAIVDKDGRGLHDRFVGTVELRTR</sequence>
<dbReference type="PANTHER" id="PTHR36115:SF6">
    <property type="entry name" value="PROLINE-RICH ANTIGEN HOMOLOG"/>
    <property type="match status" value="1"/>
</dbReference>
<feature type="domain" description="RDD" evidence="8">
    <location>
        <begin position="37"/>
        <end position="147"/>
    </location>
</feature>
<comment type="subcellular location">
    <subcellularLocation>
        <location evidence="1">Cell membrane</location>
        <topology evidence="1">Multi-pass membrane protein</topology>
    </subcellularLocation>
</comment>
<protein>
    <recommendedName>
        <fullName evidence="8">RDD domain-containing protein</fullName>
    </recommendedName>
</protein>
<dbReference type="EMBL" id="MKQR01000028">
    <property type="protein sequence ID" value="OLR90219.1"/>
    <property type="molecule type" value="Genomic_DNA"/>
</dbReference>
<dbReference type="Proteomes" id="UP000186040">
    <property type="component" value="Unassembled WGS sequence"/>
</dbReference>
<dbReference type="GO" id="GO:0005886">
    <property type="term" value="C:plasma membrane"/>
    <property type="evidence" value="ECO:0007669"/>
    <property type="project" value="UniProtKB-SubCell"/>
</dbReference>
<evidence type="ECO:0000313" key="9">
    <source>
        <dbReference type="EMBL" id="OLR90219.1"/>
    </source>
</evidence>
<evidence type="ECO:0000313" key="10">
    <source>
        <dbReference type="Proteomes" id="UP000186040"/>
    </source>
</evidence>
<evidence type="ECO:0000256" key="5">
    <source>
        <dbReference type="ARBA" id="ARBA00023136"/>
    </source>
</evidence>
<evidence type="ECO:0000259" key="8">
    <source>
        <dbReference type="Pfam" id="PF06271"/>
    </source>
</evidence>
<organism evidence="9 10">
    <name type="scientific">Actinokineospora bangkokensis</name>
    <dbReference type="NCBI Taxonomy" id="1193682"/>
    <lineage>
        <taxon>Bacteria</taxon>
        <taxon>Bacillati</taxon>
        <taxon>Actinomycetota</taxon>
        <taxon>Actinomycetes</taxon>
        <taxon>Pseudonocardiales</taxon>
        <taxon>Pseudonocardiaceae</taxon>
        <taxon>Actinokineospora</taxon>
    </lineage>
</organism>
<dbReference type="PANTHER" id="PTHR36115">
    <property type="entry name" value="PROLINE-RICH ANTIGEN HOMOLOG-RELATED"/>
    <property type="match status" value="1"/>
</dbReference>
<keyword evidence="10" id="KW-1185">Reference proteome</keyword>
<dbReference type="OrthoDB" id="5187110at2"/>
<feature type="region of interest" description="Disordered" evidence="6">
    <location>
        <begin position="1"/>
        <end position="20"/>
    </location>
</feature>
<dbReference type="InterPro" id="IPR016795">
    <property type="entry name" value="UCP021697"/>
</dbReference>
<dbReference type="Pfam" id="PF06271">
    <property type="entry name" value="RDD"/>
    <property type="match status" value="1"/>
</dbReference>
<keyword evidence="3 7" id="KW-0812">Transmembrane</keyword>
<dbReference type="InterPro" id="IPR051791">
    <property type="entry name" value="Pra-immunoreactive"/>
</dbReference>
<evidence type="ECO:0000256" key="7">
    <source>
        <dbReference type="SAM" id="Phobius"/>
    </source>
</evidence>
<feature type="transmembrane region" description="Helical" evidence="7">
    <location>
        <begin position="43"/>
        <end position="63"/>
    </location>
</feature>
<proteinExistence type="predicted"/>
<gene>
    <name evidence="9" type="ORF">BJP25_04490</name>
</gene>
<feature type="transmembrane region" description="Helical" evidence="7">
    <location>
        <begin position="75"/>
        <end position="95"/>
    </location>
</feature>
<evidence type="ECO:0000256" key="3">
    <source>
        <dbReference type="ARBA" id="ARBA00022692"/>
    </source>
</evidence>
<dbReference type="AlphaFoldDB" id="A0A1Q9LE00"/>
<evidence type="ECO:0000256" key="1">
    <source>
        <dbReference type="ARBA" id="ARBA00004651"/>
    </source>
</evidence>
<reference evidence="9 10" key="1">
    <citation type="submission" date="2016-10" db="EMBL/GenBank/DDBJ databases">
        <title>The Draft Genome Sequence of Actinokineospora bangkokensis 44EHWT reveals the biosynthetic pathway of antifungal compounds Thailandins with unusual extender unit butylmalonyl-CoA.</title>
        <authorList>
            <person name="Greule A."/>
            <person name="Intra B."/>
            <person name="Flemming S."/>
            <person name="Rommel M.G."/>
            <person name="Panbangred W."/>
            <person name="Bechthold A."/>
        </authorList>
    </citation>
    <scope>NUCLEOTIDE SEQUENCE [LARGE SCALE GENOMIC DNA]</scope>
    <source>
        <strain evidence="9 10">44EHW</strain>
    </source>
</reference>
<keyword evidence="2" id="KW-1003">Cell membrane</keyword>
<evidence type="ECO:0000256" key="2">
    <source>
        <dbReference type="ARBA" id="ARBA00022475"/>
    </source>
</evidence>
<dbReference type="PIRSF" id="PIRSF021697">
    <property type="entry name" value="UCP021697"/>
    <property type="match status" value="1"/>
</dbReference>
<comment type="caution">
    <text evidence="9">The sequence shown here is derived from an EMBL/GenBank/DDBJ whole genome shotgun (WGS) entry which is preliminary data.</text>
</comment>
<name>A0A1Q9LE00_9PSEU</name>
<accession>A0A1Q9LE00</accession>
<dbReference type="InterPro" id="IPR010432">
    <property type="entry name" value="RDD"/>
</dbReference>
<dbReference type="STRING" id="1193682.BJP25_04490"/>
<keyword evidence="5 7" id="KW-0472">Membrane</keyword>
<evidence type="ECO:0000256" key="4">
    <source>
        <dbReference type="ARBA" id="ARBA00022989"/>
    </source>
</evidence>
<evidence type="ECO:0000256" key="6">
    <source>
        <dbReference type="SAM" id="MobiDB-lite"/>
    </source>
</evidence>
<dbReference type="RefSeq" id="WP_075978425.1">
    <property type="nucleotide sequence ID" value="NZ_MKQR01000028.1"/>
</dbReference>
<keyword evidence="4 7" id="KW-1133">Transmembrane helix</keyword>